<keyword evidence="3" id="KW-0560">Oxidoreductase</keyword>
<keyword evidence="4" id="KW-0503">Monooxygenase</keyword>
<evidence type="ECO:0000259" key="5">
    <source>
        <dbReference type="Pfam" id="PF00296"/>
    </source>
</evidence>
<dbReference type="AlphaFoldDB" id="A0A382QYN9"/>
<keyword evidence="2" id="KW-0288">FMN</keyword>
<sequence>MKFGFSIFPTHYSISPPIIAAAIEQFGFESIWFPEHSHMPTSTVFPSPDGVVPDHDVEIPRNYLSTLDPFVSLGAAAAVTEKIKLGTSICLVVQRDPFNCAKEVSTLDQISNGRVIFGIGAGWNSPELENHGTDPSTRFRLMRERVEAMKALWTNEEAEYHGRYVDFGPTWQWPKPLQTPHPPIVLGGIGPNTFKRIASYGDGWMPIITQTSLEDLQVKIPELNNLCADQNRPKPEISLMGSPLNDSFIANLEESGVSRVVIGLESLPEKEALDQLEHRAEQIAKLHP</sequence>
<protein>
    <recommendedName>
        <fullName evidence="5">Luciferase-like domain-containing protein</fullName>
    </recommendedName>
</protein>
<evidence type="ECO:0000256" key="2">
    <source>
        <dbReference type="ARBA" id="ARBA00022643"/>
    </source>
</evidence>
<proteinExistence type="predicted"/>
<feature type="domain" description="Luciferase-like" evidence="5">
    <location>
        <begin position="19"/>
        <end position="240"/>
    </location>
</feature>
<dbReference type="Pfam" id="PF00296">
    <property type="entry name" value="Bac_luciferase"/>
    <property type="match status" value="1"/>
</dbReference>
<keyword evidence="1" id="KW-0285">Flavoprotein</keyword>
<dbReference type="GO" id="GO:0046306">
    <property type="term" value="P:alkanesulfonate catabolic process"/>
    <property type="evidence" value="ECO:0007669"/>
    <property type="project" value="TreeGrafter"/>
</dbReference>
<dbReference type="NCBIfam" id="TIGR03619">
    <property type="entry name" value="F420_Rv2161c"/>
    <property type="match status" value="1"/>
</dbReference>
<gene>
    <name evidence="6" type="ORF">METZ01_LOCUS342894</name>
</gene>
<dbReference type="GO" id="GO:0008726">
    <property type="term" value="F:alkanesulfonate monooxygenase activity"/>
    <property type="evidence" value="ECO:0007669"/>
    <property type="project" value="TreeGrafter"/>
</dbReference>
<name>A0A382QYN9_9ZZZZ</name>
<evidence type="ECO:0000256" key="1">
    <source>
        <dbReference type="ARBA" id="ARBA00022630"/>
    </source>
</evidence>
<dbReference type="InterPro" id="IPR036661">
    <property type="entry name" value="Luciferase-like_sf"/>
</dbReference>
<dbReference type="Gene3D" id="3.20.20.30">
    <property type="entry name" value="Luciferase-like domain"/>
    <property type="match status" value="1"/>
</dbReference>
<dbReference type="EMBL" id="UINC01117547">
    <property type="protein sequence ID" value="SVC90040.1"/>
    <property type="molecule type" value="Genomic_DNA"/>
</dbReference>
<dbReference type="InterPro" id="IPR019921">
    <property type="entry name" value="Lucif-like_OxRdtase_Rv2161c"/>
</dbReference>
<dbReference type="PANTHER" id="PTHR42847">
    <property type="entry name" value="ALKANESULFONATE MONOOXYGENASE"/>
    <property type="match status" value="1"/>
</dbReference>
<organism evidence="6">
    <name type="scientific">marine metagenome</name>
    <dbReference type="NCBI Taxonomy" id="408172"/>
    <lineage>
        <taxon>unclassified sequences</taxon>
        <taxon>metagenomes</taxon>
        <taxon>ecological metagenomes</taxon>
    </lineage>
</organism>
<evidence type="ECO:0000313" key="6">
    <source>
        <dbReference type="EMBL" id="SVC90040.1"/>
    </source>
</evidence>
<evidence type="ECO:0000256" key="4">
    <source>
        <dbReference type="ARBA" id="ARBA00023033"/>
    </source>
</evidence>
<dbReference type="InterPro" id="IPR011251">
    <property type="entry name" value="Luciferase-like_dom"/>
</dbReference>
<reference evidence="6" key="1">
    <citation type="submission" date="2018-05" db="EMBL/GenBank/DDBJ databases">
        <authorList>
            <person name="Lanie J.A."/>
            <person name="Ng W.-L."/>
            <person name="Kazmierczak K.M."/>
            <person name="Andrzejewski T.M."/>
            <person name="Davidsen T.M."/>
            <person name="Wayne K.J."/>
            <person name="Tettelin H."/>
            <person name="Glass J.I."/>
            <person name="Rusch D."/>
            <person name="Podicherti R."/>
            <person name="Tsui H.-C.T."/>
            <person name="Winkler M.E."/>
        </authorList>
    </citation>
    <scope>NUCLEOTIDE SEQUENCE</scope>
</reference>
<accession>A0A382QYN9</accession>
<dbReference type="PANTHER" id="PTHR42847:SF4">
    <property type="entry name" value="ALKANESULFONATE MONOOXYGENASE-RELATED"/>
    <property type="match status" value="1"/>
</dbReference>
<evidence type="ECO:0000256" key="3">
    <source>
        <dbReference type="ARBA" id="ARBA00023002"/>
    </source>
</evidence>
<dbReference type="InterPro" id="IPR050172">
    <property type="entry name" value="SsuD_RutA_monooxygenase"/>
</dbReference>
<dbReference type="SUPFAM" id="SSF51679">
    <property type="entry name" value="Bacterial luciferase-like"/>
    <property type="match status" value="1"/>
</dbReference>